<accession>A0A9W9HNV7</accession>
<organism evidence="2 3">
    <name type="scientific">Penicillium canariense</name>
    <dbReference type="NCBI Taxonomy" id="189055"/>
    <lineage>
        <taxon>Eukaryota</taxon>
        <taxon>Fungi</taxon>
        <taxon>Dikarya</taxon>
        <taxon>Ascomycota</taxon>
        <taxon>Pezizomycotina</taxon>
        <taxon>Eurotiomycetes</taxon>
        <taxon>Eurotiomycetidae</taxon>
        <taxon>Eurotiales</taxon>
        <taxon>Aspergillaceae</taxon>
        <taxon>Penicillium</taxon>
    </lineage>
</organism>
<sequence>MATRSAADIGRDGDTGEAPLAAPQVEGGSKHLPAFGTGYLVEWDIGLCLGTWAPGFDVRTCGIHPSRLAAILSDSIFFTLNPCPLISQKAGQETFQPIPQRRSSGKRRQLLSSPSRLFTTFLTEIQIRPTIPSGWTSHTSAVKPVLRPSKRHISTQTAGLDKRTPYAGKLRGERSLPSQQACNVPHMVASDSVHAGKY</sequence>
<reference evidence="2" key="2">
    <citation type="journal article" date="2023" name="IMA Fungus">
        <title>Comparative genomic study of the Penicillium genus elucidates a diverse pangenome and 15 lateral gene transfer events.</title>
        <authorList>
            <person name="Petersen C."/>
            <person name="Sorensen T."/>
            <person name="Nielsen M.R."/>
            <person name="Sondergaard T.E."/>
            <person name="Sorensen J.L."/>
            <person name="Fitzpatrick D.A."/>
            <person name="Frisvad J.C."/>
            <person name="Nielsen K.L."/>
        </authorList>
    </citation>
    <scope>NUCLEOTIDE SEQUENCE</scope>
    <source>
        <strain evidence="2">IBT 26290</strain>
    </source>
</reference>
<dbReference type="GeneID" id="81431601"/>
<gene>
    <name evidence="2" type="ORF">N7482_010301</name>
</gene>
<comment type="caution">
    <text evidence="2">The sequence shown here is derived from an EMBL/GenBank/DDBJ whole genome shotgun (WGS) entry which is preliminary data.</text>
</comment>
<proteinExistence type="predicted"/>
<dbReference type="AlphaFoldDB" id="A0A9W9HNV7"/>
<dbReference type="RefSeq" id="XP_056538382.1">
    <property type="nucleotide sequence ID" value="XM_056692425.1"/>
</dbReference>
<evidence type="ECO:0000313" key="2">
    <source>
        <dbReference type="EMBL" id="KAJ5151049.1"/>
    </source>
</evidence>
<reference evidence="2" key="1">
    <citation type="submission" date="2022-11" db="EMBL/GenBank/DDBJ databases">
        <authorList>
            <person name="Petersen C."/>
        </authorList>
    </citation>
    <scope>NUCLEOTIDE SEQUENCE</scope>
    <source>
        <strain evidence="2">IBT 26290</strain>
    </source>
</reference>
<feature type="region of interest" description="Disordered" evidence="1">
    <location>
        <begin position="152"/>
        <end position="198"/>
    </location>
</feature>
<protein>
    <submittedName>
        <fullName evidence="2">Uncharacterized protein</fullName>
    </submittedName>
</protein>
<feature type="compositionally biased region" description="Basic and acidic residues" evidence="1">
    <location>
        <begin position="160"/>
        <end position="174"/>
    </location>
</feature>
<name>A0A9W9HNV7_9EURO</name>
<dbReference type="Proteomes" id="UP001149163">
    <property type="component" value="Unassembled WGS sequence"/>
</dbReference>
<dbReference type="EMBL" id="JAPQKN010000008">
    <property type="protein sequence ID" value="KAJ5151049.1"/>
    <property type="molecule type" value="Genomic_DNA"/>
</dbReference>
<evidence type="ECO:0000256" key="1">
    <source>
        <dbReference type="SAM" id="MobiDB-lite"/>
    </source>
</evidence>
<keyword evidence="3" id="KW-1185">Reference proteome</keyword>
<feature type="region of interest" description="Disordered" evidence="1">
    <location>
        <begin position="1"/>
        <end position="27"/>
    </location>
</feature>
<evidence type="ECO:0000313" key="3">
    <source>
        <dbReference type="Proteomes" id="UP001149163"/>
    </source>
</evidence>